<dbReference type="RefSeq" id="WP_175557906.1">
    <property type="nucleotide sequence ID" value="NZ_FOVW01000007.1"/>
</dbReference>
<dbReference type="InterPro" id="IPR057736">
    <property type="entry name" value="SAF_PseI/NeuA/NeuB"/>
</dbReference>
<protein>
    <submittedName>
        <fullName evidence="2">N-acetylneuraminate synthase</fullName>
    </submittedName>
</protein>
<dbReference type="Pfam" id="PF03102">
    <property type="entry name" value="NeuB"/>
    <property type="match status" value="1"/>
</dbReference>
<name>A0A1I5HL09_9BACT</name>
<dbReference type="EMBL" id="FOVW01000007">
    <property type="protein sequence ID" value="SFO48531.1"/>
    <property type="molecule type" value="Genomic_DNA"/>
</dbReference>
<dbReference type="SUPFAM" id="SSF51269">
    <property type="entry name" value="AFP III-like domain"/>
    <property type="match status" value="1"/>
</dbReference>
<feature type="domain" description="AFP-like" evidence="1">
    <location>
        <begin position="274"/>
        <end position="331"/>
    </location>
</feature>
<dbReference type="Gene3D" id="3.90.1210.10">
    <property type="entry name" value="Antifreeze-like/N-acetylneuraminic acid synthase C-terminal domain"/>
    <property type="match status" value="1"/>
</dbReference>
<dbReference type="SUPFAM" id="SSF51569">
    <property type="entry name" value="Aldolase"/>
    <property type="match status" value="1"/>
</dbReference>
<dbReference type="PANTHER" id="PTHR42966">
    <property type="entry name" value="N-ACETYLNEURAMINATE SYNTHASE"/>
    <property type="match status" value="1"/>
</dbReference>
<evidence type="ECO:0000313" key="3">
    <source>
        <dbReference type="Proteomes" id="UP000199564"/>
    </source>
</evidence>
<sequence length="331" mass="36748">MIIAEIAQAHDGSLGNAHAFIDALSTVGVDAIKFQTHIAEAESSEYEPFRVKFSKQDKTRFDYWKRMEFTEEQWLGISEHCKEKGLKFISSPFSLAAVDLLEKVGVEVYKIGSGEITNRLILEKIAKTGKPVIVSSGMSDFEELEQALSFLKESGTPSLSLLQCTTAYPTQPEEWGLNVISEMKTRFQIPVGFSDHSGDIYACLAAAALGAEVFEFHVVFDKRQFGPDSPASISIDDTEKLCKGIRQIQNSLKSPIHKSDNSKFTELKRIFGKSLAVNKDLQAGHIIGFDDLESKKPGDKGIAAINYQSVIGKKTARKLTKWEFLTDQDII</sequence>
<dbReference type="InterPro" id="IPR036732">
    <property type="entry name" value="AFP_Neu5c_C_sf"/>
</dbReference>
<evidence type="ECO:0000313" key="2">
    <source>
        <dbReference type="EMBL" id="SFO48531.1"/>
    </source>
</evidence>
<evidence type="ECO:0000259" key="1">
    <source>
        <dbReference type="PROSITE" id="PS50844"/>
    </source>
</evidence>
<dbReference type="InterPro" id="IPR013974">
    <property type="entry name" value="SAF"/>
</dbReference>
<dbReference type="Gene3D" id="3.20.20.70">
    <property type="entry name" value="Aldolase class I"/>
    <property type="match status" value="1"/>
</dbReference>
<dbReference type="GO" id="GO:0047444">
    <property type="term" value="F:N-acylneuraminate-9-phosphate synthase activity"/>
    <property type="evidence" value="ECO:0007669"/>
    <property type="project" value="TreeGrafter"/>
</dbReference>
<reference evidence="3" key="1">
    <citation type="submission" date="2016-10" db="EMBL/GenBank/DDBJ databases">
        <authorList>
            <person name="Varghese N."/>
            <person name="Submissions S."/>
        </authorList>
    </citation>
    <scope>NUCLEOTIDE SEQUENCE [LARGE SCALE GENOMIC DNA]</scope>
    <source>
        <strain evidence="3">DSM 15282</strain>
    </source>
</reference>
<dbReference type="CDD" id="cd11615">
    <property type="entry name" value="SAF_NeuB_like"/>
    <property type="match status" value="1"/>
</dbReference>
<dbReference type="STRING" id="226506.SAMN04488519_10787"/>
<organism evidence="2 3">
    <name type="scientific">Algoriphagus ornithinivorans</name>
    <dbReference type="NCBI Taxonomy" id="226506"/>
    <lineage>
        <taxon>Bacteria</taxon>
        <taxon>Pseudomonadati</taxon>
        <taxon>Bacteroidota</taxon>
        <taxon>Cytophagia</taxon>
        <taxon>Cytophagales</taxon>
        <taxon>Cyclobacteriaceae</taxon>
        <taxon>Algoriphagus</taxon>
    </lineage>
</organism>
<accession>A0A1I5HL09</accession>
<dbReference type="PROSITE" id="PS50844">
    <property type="entry name" value="AFP_LIKE"/>
    <property type="match status" value="1"/>
</dbReference>
<proteinExistence type="predicted"/>
<dbReference type="Pfam" id="PF08666">
    <property type="entry name" value="SAF"/>
    <property type="match status" value="1"/>
</dbReference>
<dbReference type="InterPro" id="IPR013785">
    <property type="entry name" value="Aldolase_TIM"/>
</dbReference>
<dbReference type="InterPro" id="IPR051690">
    <property type="entry name" value="PseI-like"/>
</dbReference>
<gene>
    <name evidence="2" type="ORF">SAMN04488519_10787</name>
</gene>
<keyword evidence="3" id="KW-1185">Reference proteome</keyword>
<dbReference type="Proteomes" id="UP000199564">
    <property type="component" value="Unassembled WGS sequence"/>
</dbReference>
<dbReference type="InterPro" id="IPR006190">
    <property type="entry name" value="SAF_AFP_Neu5Ac"/>
</dbReference>
<dbReference type="SMART" id="SM00858">
    <property type="entry name" value="SAF"/>
    <property type="match status" value="1"/>
</dbReference>
<dbReference type="GO" id="GO:0016051">
    <property type="term" value="P:carbohydrate biosynthetic process"/>
    <property type="evidence" value="ECO:0007669"/>
    <property type="project" value="InterPro"/>
</dbReference>
<dbReference type="PANTHER" id="PTHR42966:SF1">
    <property type="entry name" value="SIALIC ACID SYNTHASE"/>
    <property type="match status" value="1"/>
</dbReference>
<dbReference type="InterPro" id="IPR013132">
    <property type="entry name" value="PseI/NeuA/B-like_N"/>
</dbReference>
<dbReference type="AlphaFoldDB" id="A0A1I5HL09"/>